<comment type="caution">
    <text evidence="2">The sequence shown here is derived from an EMBL/GenBank/DDBJ whole genome shotgun (WGS) entry which is preliminary data.</text>
</comment>
<feature type="compositionally biased region" description="Polar residues" evidence="1">
    <location>
        <begin position="1"/>
        <end position="27"/>
    </location>
</feature>
<accession>A0AAJ0FWY3</accession>
<proteinExistence type="predicted"/>
<organism evidence="2 3">
    <name type="scientific">Conoideocrella luteorostrata</name>
    <dbReference type="NCBI Taxonomy" id="1105319"/>
    <lineage>
        <taxon>Eukaryota</taxon>
        <taxon>Fungi</taxon>
        <taxon>Dikarya</taxon>
        <taxon>Ascomycota</taxon>
        <taxon>Pezizomycotina</taxon>
        <taxon>Sordariomycetes</taxon>
        <taxon>Hypocreomycetidae</taxon>
        <taxon>Hypocreales</taxon>
        <taxon>Clavicipitaceae</taxon>
        <taxon>Conoideocrella</taxon>
    </lineage>
</organism>
<dbReference type="EMBL" id="JASWJB010000298">
    <property type="protein sequence ID" value="KAK2591945.1"/>
    <property type="molecule type" value="Genomic_DNA"/>
</dbReference>
<gene>
    <name evidence="2" type="ORF">QQS21_010349</name>
</gene>
<evidence type="ECO:0000313" key="2">
    <source>
        <dbReference type="EMBL" id="KAK2591945.1"/>
    </source>
</evidence>
<dbReference type="AlphaFoldDB" id="A0AAJ0FWY3"/>
<reference evidence="2" key="1">
    <citation type="submission" date="2023-06" db="EMBL/GenBank/DDBJ databases">
        <title>Conoideocrella luteorostrata (Hypocreales: Clavicipitaceae), a potential biocontrol fungus for elongate hemlock scale in United States Christmas tree production areas.</title>
        <authorList>
            <person name="Barrett H."/>
            <person name="Lovett B."/>
            <person name="Macias A.M."/>
            <person name="Stajich J.E."/>
            <person name="Kasson M.T."/>
        </authorList>
    </citation>
    <scope>NUCLEOTIDE SEQUENCE</scope>
    <source>
        <strain evidence="2">ARSEF 14590</strain>
    </source>
</reference>
<protein>
    <submittedName>
        <fullName evidence="2">Uncharacterized protein</fullName>
    </submittedName>
</protein>
<name>A0AAJ0FWY3_9HYPO</name>
<evidence type="ECO:0000313" key="3">
    <source>
        <dbReference type="Proteomes" id="UP001251528"/>
    </source>
</evidence>
<evidence type="ECO:0000256" key="1">
    <source>
        <dbReference type="SAM" id="MobiDB-lite"/>
    </source>
</evidence>
<sequence length="279" mass="30555">MSDLAQSKHSPPSYNTSIGHTTPTSAPTEALLPPGSLCIRGRFIRSGNAKGDLLYELSHHLDSLKETDRKVVLEKVERSVSQSLVDEPVIKHRNRALYELKHPKPGELCIFSYQAEAQSRHAPGCLGLRKTHGLIGRQRFEIVHARWGSDGRLIMSEGDGKEGVLFQVAGASSSTVKGAGGGSSGVLWQWEDAEGKVLAREVINEEEDLSLVVTTEMTLQMRNALAAAWYLRIWYVRGEETRERDGFLAKVQRIFDPKSGVYSGIGGGRFGGRLSASGL</sequence>
<dbReference type="Proteomes" id="UP001251528">
    <property type="component" value="Unassembled WGS sequence"/>
</dbReference>
<feature type="region of interest" description="Disordered" evidence="1">
    <location>
        <begin position="1"/>
        <end position="31"/>
    </location>
</feature>
<keyword evidence="3" id="KW-1185">Reference proteome</keyword>